<evidence type="ECO:0000313" key="3">
    <source>
        <dbReference type="Proteomes" id="UP000075737"/>
    </source>
</evidence>
<sequence length="85" mass="9830">MRLSELCSKEIINLENGEKMGSNGYIDLIFDELTGKIEYILVPGKFRFFSFGIKNYIQIPWNSIKRIGPDIIIIELEKSNYGNKI</sequence>
<reference evidence="2 3" key="1">
    <citation type="submission" date="2015-12" db="EMBL/GenBank/DDBJ databases">
        <title>Draft genome of Thermovenabulum gondwanense isolated from a red thermophilic microbial mat colonisisng an outflow channel of a bore well.</title>
        <authorList>
            <person name="Patel B.K."/>
        </authorList>
    </citation>
    <scope>NUCLEOTIDE SEQUENCE [LARGE SCALE GENOMIC DNA]</scope>
    <source>
        <strain evidence="2 3">R270</strain>
    </source>
</reference>
<organism evidence="2 3">
    <name type="scientific">Thermovenabulum gondwanense</name>
    <dbReference type="NCBI Taxonomy" id="520767"/>
    <lineage>
        <taxon>Bacteria</taxon>
        <taxon>Bacillati</taxon>
        <taxon>Bacillota</taxon>
        <taxon>Clostridia</taxon>
        <taxon>Thermosediminibacterales</taxon>
        <taxon>Thermosediminibacteraceae</taxon>
        <taxon>Thermovenabulum</taxon>
    </lineage>
</organism>
<dbReference type="SUPFAM" id="SSF50346">
    <property type="entry name" value="PRC-barrel domain"/>
    <property type="match status" value="1"/>
</dbReference>
<dbReference type="PANTHER" id="PTHR40061:SF1">
    <property type="entry name" value="SPORULATION PROTEIN YLMC-RELATED"/>
    <property type="match status" value="1"/>
</dbReference>
<gene>
    <name evidence="2" type="ORF">ATZ99_13950</name>
</gene>
<dbReference type="PANTHER" id="PTHR40061">
    <property type="entry name" value="SPORULATION PROTEIN YLMC-RELATED"/>
    <property type="match status" value="1"/>
</dbReference>
<dbReference type="InterPro" id="IPR011033">
    <property type="entry name" value="PRC_barrel-like_sf"/>
</dbReference>
<dbReference type="STRING" id="520767.ATZ99_13950"/>
<dbReference type="Proteomes" id="UP000075737">
    <property type="component" value="Unassembled WGS sequence"/>
</dbReference>
<dbReference type="Pfam" id="PF05239">
    <property type="entry name" value="PRC"/>
    <property type="match status" value="1"/>
</dbReference>
<keyword evidence="3" id="KW-1185">Reference proteome</keyword>
<dbReference type="NCBIfam" id="TIGR02888">
    <property type="entry name" value="spore_YlmC_YmxH"/>
    <property type="match status" value="1"/>
</dbReference>
<feature type="domain" description="PRC-barrel" evidence="1">
    <location>
        <begin position="1"/>
        <end position="76"/>
    </location>
</feature>
<comment type="caution">
    <text evidence="2">The sequence shown here is derived from an EMBL/GenBank/DDBJ whole genome shotgun (WGS) entry which is preliminary data.</text>
</comment>
<evidence type="ECO:0000259" key="1">
    <source>
        <dbReference type="Pfam" id="PF05239"/>
    </source>
</evidence>
<proteinExistence type="predicted"/>
<dbReference type="RefSeq" id="WP_068748518.1">
    <property type="nucleotide sequence ID" value="NZ_LOHZ01000032.1"/>
</dbReference>
<dbReference type="AlphaFoldDB" id="A0A162MFU3"/>
<evidence type="ECO:0000313" key="2">
    <source>
        <dbReference type="EMBL" id="KYO65757.1"/>
    </source>
</evidence>
<name>A0A162MFU3_9FIRM</name>
<dbReference type="InterPro" id="IPR014238">
    <property type="entry name" value="Spore_YlmC/YmxH"/>
</dbReference>
<accession>A0A162MFU3</accession>
<dbReference type="OrthoDB" id="6024937at2"/>
<dbReference type="InterPro" id="IPR027275">
    <property type="entry name" value="PRC-brl_dom"/>
</dbReference>
<dbReference type="EMBL" id="LOHZ01000032">
    <property type="protein sequence ID" value="KYO65757.1"/>
    <property type="molecule type" value="Genomic_DNA"/>
</dbReference>
<protein>
    <recommendedName>
        <fullName evidence="1">PRC-barrel domain-containing protein</fullName>
    </recommendedName>
</protein>
<dbReference type="Gene3D" id="2.30.30.240">
    <property type="entry name" value="PRC-barrel domain"/>
    <property type="match status" value="1"/>
</dbReference>